<organism evidence="3 4">
    <name type="scientific">[Candida] subhashii</name>
    <dbReference type="NCBI Taxonomy" id="561895"/>
    <lineage>
        <taxon>Eukaryota</taxon>
        <taxon>Fungi</taxon>
        <taxon>Dikarya</taxon>
        <taxon>Ascomycota</taxon>
        <taxon>Saccharomycotina</taxon>
        <taxon>Pichiomycetes</taxon>
        <taxon>Debaryomycetaceae</taxon>
        <taxon>Spathaspora</taxon>
    </lineage>
</organism>
<comment type="similarity">
    <text evidence="1">Belongs to the MAD2 family.</text>
</comment>
<gene>
    <name evidence="3" type="ORF">J8A68_004809</name>
</gene>
<accession>A0A8J5Q9V1</accession>
<dbReference type="GeneID" id="73471609"/>
<name>A0A8J5Q9V1_9ASCO</name>
<evidence type="ECO:0000256" key="1">
    <source>
        <dbReference type="ARBA" id="ARBA00010348"/>
    </source>
</evidence>
<proteinExistence type="inferred from homology"/>
<dbReference type="Proteomes" id="UP000694255">
    <property type="component" value="Unassembled WGS sequence"/>
</dbReference>
<dbReference type="AlphaFoldDB" id="A0A8J5Q9V1"/>
<dbReference type="EMBL" id="JAGSYN010000215">
    <property type="protein sequence ID" value="KAG7661656.1"/>
    <property type="molecule type" value="Genomic_DNA"/>
</dbReference>
<dbReference type="OrthoDB" id="21254at2759"/>
<keyword evidence="4" id="KW-1185">Reference proteome</keyword>
<evidence type="ECO:0000313" key="4">
    <source>
        <dbReference type="Proteomes" id="UP000694255"/>
    </source>
</evidence>
<dbReference type="RefSeq" id="XP_049261889.1">
    <property type="nucleotide sequence ID" value="XM_049408808.1"/>
</dbReference>
<dbReference type="InterPro" id="IPR045091">
    <property type="entry name" value="Mad2-like"/>
</dbReference>
<evidence type="ECO:0000313" key="3">
    <source>
        <dbReference type="EMBL" id="KAG7661656.1"/>
    </source>
</evidence>
<dbReference type="InterPro" id="IPR003511">
    <property type="entry name" value="HORMA_dom"/>
</dbReference>
<comment type="caution">
    <text evidence="3">The sequence shown here is derived from an EMBL/GenBank/DDBJ whole genome shotgun (WGS) entry which is preliminary data.</text>
</comment>
<sequence>MEGTSSSLPLTINNLLLTFKEFFIVWINQILYYNKIYNQLTFDKFKSFELIIYKNRNPLIQQYLNDLIINIINNLIVSQSNGLNEINCIIYNTNTNQIKSKYLIKFHNFIINLQQTINNLDDIANDQSSKLNIEGIDWQEIYTQFNSILFHHIQQLKQLNIDDNRDDTNFFKILVDLDEQINPTTSNWVRLQQQQTVESYDQPIEKKDYIPIGNVDLQIINFDLYNEIF</sequence>
<feature type="domain" description="HORMA" evidence="2">
    <location>
        <begin position="13"/>
        <end position="226"/>
    </location>
</feature>
<evidence type="ECO:0000259" key="2">
    <source>
        <dbReference type="PROSITE" id="PS50815"/>
    </source>
</evidence>
<dbReference type="PANTHER" id="PTHR11842">
    <property type="entry name" value="MITOTIC SPINDLE ASSEMBLY CHECKPOINT PROTEIN MAD2"/>
    <property type="match status" value="1"/>
</dbReference>
<dbReference type="GO" id="GO:0016035">
    <property type="term" value="C:zeta DNA polymerase complex"/>
    <property type="evidence" value="ECO:0007669"/>
    <property type="project" value="TreeGrafter"/>
</dbReference>
<reference evidence="3 4" key="1">
    <citation type="journal article" date="2021" name="DNA Res.">
        <title>Genome analysis of Candida subhashii reveals its hybrid nature and dual mitochondrial genome conformations.</title>
        <authorList>
            <person name="Mixao V."/>
            <person name="Hegedusova E."/>
            <person name="Saus E."/>
            <person name="Pryszcz L.P."/>
            <person name="Cillingova A."/>
            <person name="Nosek J."/>
            <person name="Gabaldon T."/>
        </authorList>
    </citation>
    <scope>NUCLEOTIDE SEQUENCE [LARGE SCALE GENOMIC DNA]</scope>
    <source>
        <strain evidence="3 4">CBS 10753</strain>
    </source>
</reference>
<dbReference type="PROSITE" id="PS50815">
    <property type="entry name" value="HORMA"/>
    <property type="match status" value="1"/>
</dbReference>
<dbReference type="PANTHER" id="PTHR11842:SF10">
    <property type="entry name" value="MITOTIC SPINDLE ASSEMBLY CHECKPOINT PROTEIN MAD2B"/>
    <property type="match status" value="1"/>
</dbReference>
<protein>
    <recommendedName>
        <fullName evidence="2">HORMA domain-containing protein</fullName>
    </recommendedName>
</protein>